<name>A0ABP0UFE3_9BRYO</name>
<accession>A0ABP0UFE3</accession>
<protein>
    <submittedName>
        <fullName evidence="2">Uncharacterized protein</fullName>
    </submittedName>
</protein>
<reference evidence="2" key="1">
    <citation type="submission" date="2024-02" db="EMBL/GenBank/DDBJ databases">
        <authorList>
            <consortium name="ELIXIR-Norway"/>
            <consortium name="Elixir Norway"/>
        </authorList>
    </citation>
    <scope>NUCLEOTIDE SEQUENCE</scope>
</reference>
<sequence length="112" mass="12435">MCAAGAARQEKAREKEGQRKAASAMTTLFFPLRRFRATSIAVFSRSVIAYNKAPRSSSYSAWSIGFHPPSIQPTRGCPSSARLVIIHHRSYPNKEEEEDLRAQTVGSLVLKI</sequence>
<feature type="region of interest" description="Disordered" evidence="1">
    <location>
        <begin position="1"/>
        <end position="21"/>
    </location>
</feature>
<evidence type="ECO:0000313" key="2">
    <source>
        <dbReference type="EMBL" id="CAK9220121.1"/>
    </source>
</evidence>
<evidence type="ECO:0000313" key="3">
    <source>
        <dbReference type="Proteomes" id="UP001497512"/>
    </source>
</evidence>
<evidence type="ECO:0000256" key="1">
    <source>
        <dbReference type="SAM" id="MobiDB-lite"/>
    </source>
</evidence>
<gene>
    <name evidence="2" type="ORF">CSSPTR1EN2_LOCUS15190</name>
</gene>
<proteinExistence type="predicted"/>
<organism evidence="2 3">
    <name type="scientific">Sphagnum troendelagicum</name>
    <dbReference type="NCBI Taxonomy" id="128251"/>
    <lineage>
        <taxon>Eukaryota</taxon>
        <taxon>Viridiplantae</taxon>
        <taxon>Streptophyta</taxon>
        <taxon>Embryophyta</taxon>
        <taxon>Bryophyta</taxon>
        <taxon>Sphagnophytina</taxon>
        <taxon>Sphagnopsida</taxon>
        <taxon>Sphagnales</taxon>
        <taxon>Sphagnaceae</taxon>
        <taxon>Sphagnum</taxon>
    </lineage>
</organism>
<dbReference type="EMBL" id="OZ019895">
    <property type="protein sequence ID" value="CAK9220121.1"/>
    <property type="molecule type" value="Genomic_DNA"/>
</dbReference>
<feature type="compositionally biased region" description="Basic and acidic residues" evidence="1">
    <location>
        <begin position="8"/>
        <end position="19"/>
    </location>
</feature>
<keyword evidence="3" id="KW-1185">Reference proteome</keyword>
<dbReference type="Proteomes" id="UP001497512">
    <property type="component" value="Chromosome 3"/>
</dbReference>